<dbReference type="EMBL" id="CP002584">
    <property type="protein sequence ID" value="ADZ80418.1"/>
    <property type="molecule type" value="Genomic_DNA"/>
</dbReference>
<dbReference type="HOGENOM" id="CLU_2510999_0_0_10"/>
<dbReference type="PATRIC" id="fig|743722.3.peg.4144"/>
<dbReference type="STRING" id="743722.Sph21_3884"/>
<keyword evidence="1" id="KW-1133">Transmembrane helix</keyword>
<gene>
    <name evidence="2" type="ordered locus">Sph21_3884</name>
</gene>
<feature type="transmembrane region" description="Helical" evidence="1">
    <location>
        <begin position="61"/>
        <end position="79"/>
    </location>
</feature>
<protein>
    <submittedName>
        <fullName evidence="2">Uncharacterized protein</fullName>
    </submittedName>
</protein>
<evidence type="ECO:0000256" key="1">
    <source>
        <dbReference type="SAM" id="Phobius"/>
    </source>
</evidence>
<dbReference type="KEGG" id="shg:Sph21_3884"/>
<keyword evidence="1" id="KW-0472">Membrane</keyword>
<keyword evidence="1" id="KW-0812">Transmembrane</keyword>
<sequence>MKNLRLTPLNIVCALLAVWGVWSVIVDQLAWKRIALGILLIVILIIADQFFRLFFQRIRRIWLVEMGFVVFTILVIWLIENQGSF</sequence>
<name>F4C9C8_SPHS2</name>
<accession>F4C9C8</accession>
<dbReference type="AlphaFoldDB" id="F4C9C8"/>
<proteinExistence type="predicted"/>
<organism evidence="2">
    <name type="scientific">Sphingobacterium sp. (strain 21)</name>
    <dbReference type="NCBI Taxonomy" id="743722"/>
    <lineage>
        <taxon>Bacteria</taxon>
        <taxon>Pseudomonadati</taxon>
        <taxon>Bacteroidota</taxon>
        <taxon>Sphingobacteriia</taxon>
        <taxon>Sphingobacteriales</taxon>
        <taxon>Sphingobacteriaceae</taxon>
        <taxon>Sphingobacterium</taxon>
    </lineage>
</organism>
<evidence type="ECO:0000313" key="2">
    <source>
        <dbReference type="EMBL" id="ADZ80418.1"/>
    </source>
</evidence>
<reference evidence="2" key="1">
    <citation type="submission" date="2011-03" db="EMBL/GenBank/DDBJ databases">
        <title>Complete sequence of Sphingobacterium sp. 21.</title>
        <authorList>
            <consortium name="US DOE Joint Genome Institute"/>
            <person name="Lucas S."/>
            <person name="Copeland A."/>
            <person name="Lapidus A."/>
            <person name="Cheng J.-F."/>
            <person name="Goodwin L."/>
            <person name="Pitluck S."/>
            <person name="Davenport K."/>
            <person name="Detter J.C."/>
            <person name="Han C."/>
            <person name="Tapia R."/>
            <person name="Land M."/>
            <person name="Hauser L."/>
            <person name="Kyrpides N."/>
            <person name="Ivanova N."/>
            <person name="Ovchinnikova G."/>
            <person name="Pagani I."/>
            <person name="Siebers A.K."/>
            <person name="Allgaier M."/>
            <person name="Thelen M.P."/>
            <person name="Hugenholtz P."/>
            <person name="Woyke T."/>
        </authorList>
    </citation>
    <scope>NUCLEOTIDE SEQUENCE</scope>
    <source>
        <strain evidence="2">21</strain>
    </source>
</reference>
<feature type="transmembrane region" description="Helical" evidence="1">
    <location>
        <begin position="33"/>
        <end position="54"/>
    </location>
</feature>